<keyword evidence="6" id="KW-0805">Transcription regulation</keyword>
<reference evidence="10 11" key="1">
    <citation type="journal article" date="2017" name="Genome Announc.">
        <title>Draft Genome Sequences of Salinivibrio proteolyticus, Salinivibrio sharmensis, Salinivibrio siamensis, Salinivibrio costicola subsp. alcaliphilus, Salinivibrio costicola subsp. vallismortis, and 29 New Isolates Belonging to the Genus Salinivibrio.</title>
        <authorList>
            <person name="Lopez-Hermoso C."/>
            <person name="de la Haba R.R."/>
            <person name="Sanchez-Porro C."/>
            <person name="Bayliss S.C."/>
            <person name="Feil E.J."/>
            <person name="Ventosa A."/>
        </authorList>
    </citation>
    <scope>NUCLEOTIDE SEQUENCE [LARGE SCALE GENOMIC DNA]</scope>
    <source>
        <strain evidence="10 11">JCM 14472</strain>
    </source>
</reference>
<feature type="domain" description="HTH merR-type" evidence="9">
    <location>
        <begin position="1"/>
        <end position="70"/>
    </location>
</feature>
<evidence type="ECO:0000256" key="7">
    <source>
        <dbReference type="ARBA" id="ARBA00023125"/>
    </source>
</evidence>
<dbReference type="CDD" id="cd01110">
    <property type="entry name" value="HTH_SoxR"/>
    <property type="match status" value="1"/>
</dbReference>
<evidence type="ECO:0000313" key="11">
    <source>
        <dbReference type="Proteomes" id="UP000189410"/>
    </source>
</evidence>
<dbReference type="SUPFAM" id="SSF46955">
    <property type="entry name" value="Putative DNA-binding domain"/>
    <property type="match status" value="1"/>
</dbReference>
<dbReference type="PANTHER" id="PTHR30204:SF0">
    <property type="entry name" value="REDOX-SENSITIVE TRANSCRIPTIONAL ACTIVATOR SOXR"/>
    <property type="match status" value="1"/>
</dbReference>
<evidence type="ECO:0000256" key="8">
    <source>
        <dbReference type="ARBA" id="ARBA00023163"/>
    </source>
</evidence>
<dbReference type="InterPro" id="IPR015358">
    <property type="entry name" value="Tscrpt_reg_MerR_DNA-bd"/>
</dbReference>
<accession>A0ABX3K9D2</accession>
<evidence type="ECO:0000256" key="6">
    <source>
        <dbReference type="ARBA" id="ARBA00023015"/>
    </source>
</evidence>
<evidence type="ECO:0000256" key="4">
    <source>
        <dbReference type="ARBA" id="ARBA00023004"/>
    </source>
</evidence>
<protein>
    <recommendedName>
        <fullName evidence="1">Redox-sensitive transcriptional activator SoxR</fullName>
    </recommendedName>
</protein>
<keyword evidence="11" id="KW-1185">Reference proteome</keyword>
<dbReference type="InterPro" id="IPR009061">
    <property type="entry name" value="DNA-bd_dom_put_sf"/>
</dbReference>
<dbReference type="NCBIfam" id="TIGR01950">
    <property type="entry name" value="SoxR"/>
    <property type="match status" value="1"/>
</dbReference>
<proteinExistence type="predicted"/>
<dbReference type="PANTHER" id="PTHR30204">
    <property type="entry name" value="REDOX-CYCLING DRUG-SENSING TRANSCRIPTIONAL ACTIVATOR SOXR"/>
    <property type="match status" value="1"/>
</dbReference>
<dbReference type="PROSITE" id="PS00552">
    <property type="entry name" value="HTH_MERR_1"/>
    <property type="match status" value="1"/>
</dbReference>
<dbReference type="InterPro" id="IPR010211">
    <property type="entry name" value="Redox-sen_tscrpt-act_SoxR"/>
</dbReference>
<dbReference type="Proteomes" id="UP000189410">
    <property type="component" value="Unassembled WGS sequence"/>
</dbReference>
<comment type="caution">
    <text evidence="10">The sequence shown here is derived from an EMBL/GenBank/DDBJ whole genome shotgun (WGS) entry which is preliminary data.</text>
</comment>
<dbReference type="PRINTS" id="PR00040">
    <property type="entry name" value="HTHMERR"/>
</dbReference>
<dbReference type="RefSeq" id="WP_077668041.1">
    <property type="nucleotide sequence ID" value="NZ_MUFB01000012.1"/>
</dbReference>
<evidence type="ECO:0000256" key="3">
    <source>
        <dbReference type="ARBA" id="ARBA00022723"/>
    </source>
</evidence>
<evidence type="ECO:0000259" key="9">
    <source>
        <dbReference type="PROSITE" id="PS50937"/>
    </source>
</evidence>
<evidence type="ECO:0000313" key="10">
    <source>
        <dbReference type="EMBL" id="OOE85552.1"/>
    </source>
</evidence>
<evidence type="ECO:0000256" key="2">
    <source>
        <dbReference type="ARBA" id="ARBA00022714"/>
    </source>
</evidence>
<organism evidence="10 11">
    <name type="scientific">Salinivibrio siamensis</name>
    <dbReference type="NCBI Taxonomy" id="414286"/>
    <lineage>
        <taxon>Bacteria</taxon>
        <taxon>Pseudomonadati</taxon>
        <taxon>Pseudomonadota</taxon>
        <taxon>Gammaproteobacteria</taxon>
        <taxon>Vibrionales</taxon>
        <taxon>Vibrionaceae</taxon>
        <taxon>Salinivibrio</taxon>
    </lineage>
</organism>
<evidence type="ECO:0000256" key="5">
    <source>
        <dbReference type="ARBA" id="ARBA00023014"/>
    </source>
</evidence>
<dbReference type="SMART" id="SM00422">
    <property type="entry name" value="HTH_MERR"/>
    <property type="match status" value="1"/>
</dbReference>
<dbReference type="InterPro" id="IPR047057">
    <property type="entry name" value="MerR_fam"/>
</dbReference>
<keyword evidence="5" id="KW-0411">Iron-sulfur</keyword>
<dbReference type="EMBL" id="MUFB01000012">
    <property type="protein sequence ID" value="OOE85552.1"/>
    <property type="molecule type" value="Genomic_DNA"/>
</dbReference>
<dbReference type="InterPro" id="IPR000551">
    <property type="entry name" value="MerR-type_HTH_dom"/>
</dbReference>
<dbReference type="Pfam" id="PF09278">
    <property type="entry name" value="MerR-DNA-bind"/>
    <property type="match status" value="1"/>
</dbReference>
<sequence>MEMSVGQVAKRAGVKVSTLHFYEQKGLITSWRNAGNQRRYDRAVLRRLAVIKAAQHVGLSLEEIGEALSELPSHRAPTKEQWRDMAQRWDATLNEQIARLQQLQANLSGCIGCGCLSMKTCSLYNPNDVVGEVTQDDNVLNHPKMGVTQLLKDWGKRR</sequence>
<gene>
    <name evidence="10" type="ORF">BZG73_07950</name>
</gene>
<evidence type="ECO:0000256" key="1">
    <source>
        <dbReference type="ARBA" id="ARBA00014474"/>
    </source>
</evidence>
<keyword evidence="4" id="KW-0408">Iron</keyword>
<keyword evidence="3" id="KW-0479">Metal-binding</keyword>
<dbReference type="Gene3D" id="1.10.1660.10">
    <property type="match status" value="1"/>
</dbReference>
<name>A0ABX3K9D2_9GAMM</name>
<dbReference type="Pfam" id="PF00376">
    <property type="entry name" value="MerR"/>
    <property type="match status" value="1"/>
</dbReference>
<keyword evidence="7" id="KW-0238">DNA-binding</keyword>
<dbReference type="PROSITE" id="PS50937">
    <property type="entry name" value="HTH_MERR_2"/>
    <property type="match status" value="1"/>
</dbReference>
<keyword evidence="8" id="KW-0804">Transcription</keyword>
<keyword evidence="2" id="KW-0001">2Fe-2S</keyword>